<reference evidence="3 4" key="1">
    <citation type="submission" date="2019-08" db="EMBL/GenBank/DDBJ databases">
        <authorList>
            <person name="Alioto T."/>
            <person name="Alioto T."/>
            <person name="Gomez Garrido J."/>
        </authorList>
    </citation>
    <scope>NUCLEOTIDE SEQUENCE [LARGE SCALE GENOMIC DNA]</scope>
</reference>
<feature type="compositionally biased region" description="Low complexity" evidence="1">
    <location>
        <begin position="134"/>
        <end position="143"/>
    </location>
</feature>
<feature type="compositionally biased region" description="Basic residues" evidence="1">
    <location>
        <begin position="89"/>
        <end position="98"/>
    </location>
</feature>
<name>A0A5E4M6A5_9HEMI</name>
<evidence type="ECO:0000256" key="1">
    <source>
        <dbReference type="SAM" id="MobiDB-lite"/>
    </source>
</evidence>
<gene>
    <name evidence="3" type="ORF">CINCED_3A009879</name>
</gene>
<feature type="signal peptide" evidence="2">
    <location>
        <begin position="1"/>
        <end position="25"/>
    </location>
</feature>
<keyword evidence="2" id="KW-0732">Signal</keyword>
<feature type="compositionally biased region" description="Low complexity" evidence="1">
    <location>
        <begin position="153"/>
        <end position="162"/>
    </location>
</feature>
<feature type="chain" id="PRO_5022736880" evidence="2">
    <location>
        <begin position="26"/>
        <end position="192"/>
    </location>
</feature>
<proteinExistence type="predicted"/>
<feature type="compositionally biased region" description="Low complexity" evidence="1">
    <location>
        <begin position="173"/>
        <end position="183"/>
    </location>
</feature>
<keyword evidence="4" id="KW-1185">Reference proteome</keyword>
<protein>
    <submittedName>
        <fullName evidence="3">Uncharacterized protein</fullName>
    </submittedName>
</protein>
<feature type="region of interest" description="Disordered" evidence="1">
    <location>
        <begin position="118"/>
        <end position="162"/>
    </location>
</feature>
<sequence>MSVTQKMFACSGFMFVVILVQFTQAVPVPVPEKVHPAEYGQIVAVRVIQSVGEPEAEVVMEPAAAVVRPVRSASPFFGVFTGGYEKPYKKQHHHHQYHHQQEHHQQEPEPIYHRPQYHKPQHQLQHHGGGSGSQAGSFASAGSFTGGHGGGQSQSSANSQSASFGFGPFQASYSASSAQSGSHSGRRSYDYY</sequence>
<feature type="region of interest" description="Disordered" evidence="1">
    <location>
        <begin position="89"/>
        <end position="108"/>
    </location>
</feature>
<evidence type="ECO:0000313" key="4">
    <source>
        <dbReference type="Proteomes" id="UP000325440"/>
    </source>
</evidence>
<feature type="compositionally biased region" description="Basic and acidic residues" evidence="1">
    <location>
        <begin position="99"/>
        <end position="108"/>
    </location>
</feature>
<dbReference type="OrthoDB" id="6629884at2759"/>
<dbReference type="EMBL" id="CABPRJ010000029">
    <property type="protein sequence ID" value="VVC26279.1"/>
    <property type="molecule type" value="Genomic_DNA"/>
</dbReference>
<dbReference type="AlphaFoldDB" id="A0A5E4M6A5"/>
<feature type="region of interest" description="Disordered" evidence="1">
    <location>
        <begin position="173"/>
        <end position="192"/>
    </location>
</feature>
<dbReference type="Proteomes" id="UP000325440">
    <property type="component" value="Unassembled WGS sequence"/>
</dbReference>
<organism evidence="3 4">
    <name type="scientific">Cinara cedri</name>
    <dbReference type="NCBI Taxonomy" id="506608"/>
    <lineage>
        <taxon>Eukaryota</taxon>
        <taxon>Metazoa</taxon>
        <taxon>Ecdysozoa</taxon>
        <taxon>Arthropoda</taxon>
        <taxon>Hexapoda</taxon>
        <taxon>Insecta</taxon>
        <taxon>Pterygota</taxon>
        <taxon>Neoptera</taxon>
        <taxon>Paraneoptera</taxon>
        <taxon>Hemiptera</taxon>
        <taxon>Sternorrhyncha</taxon>
        <taxon>Aphidomorpha</taxon>
        <taxon>Aphidoidea</taxon>
        <taxon>Aphididae</taxon>
        <taxon>Lachninae</taxon>
        <taxon>Cinara</taxon>
    </lineage>
</organism>
<evidence type="ECO:0000256" key="2">
    <source>
        <dbReference type="SAM" id="SignalP"/>
    </source>
</evidence>
<evidence type="ECO:0000313" key="3">
    <source>
        <dbReference type="EMBL" id="VVC26279.1"/>
    </source>
</evidence>
<accession>A0A5E4M6A5</accession>